<evidence type="ECO:0000256" key="2">
    <source>
        <dbReference type="ARBA" id="ARBA00022679"/>
    </source>
</evidence>
<keyword evidence="1" id="KW-0328">Glycosyltransferase</keyword>
<dbReference type="PANTHER" id="PTHR12526:SF510">
    <property type="entry name" value="D-INOSITOL 3-PHOSPHATE GLYCOSYLTRANSFERASE"/>
    <property type="match status" value="1"/>
</dbReference>
<reference evidence="3" key="1">
    <citation type="submission" date="2022-07" db="EMBL/GenBank/DDBJ databases">
        <title>Tahibacter sp., a new gammaproteobacterium isolated from the silt sample collected at pig farm.</title>
        <authorList>
            <person name="Chen H."/>
        </authorList>
    </citation>
    <scope>NUCLEOTIDE SEQUENCE</scope>
    <source>
        <strain evidence="3">P2K</strain>
    </source>
</reference>
<protein>
    <submittedName>
        <fullName evidence="3">Glycosyltransferase family 4 protein</fullName>
    </submittedName>
</protein>
<proteinExistence type="predicted"/>
<dbReference type="PANTHER" id="PTHR12526">
    <property type="entry name" value="GLYCOSYLTRANSFERASE"/>
    <property type="match status" value="1"/>
</dbReference>
<dbReference type="Gene3D" id="3.40.50.2000">
    <property type="entry name" value="Glycogen Phosphorylase B"/>
    <property type="match status" value="1"/>
</dbReference>
<keyword evidence="2" id="KW-0808">Transferase</keyword>
<keyword evidence="4" id="KW-1185">Reference proteome</keyword>
<evidence type="ECO:0000313" key="4">
    <source>
        <dbReference type="Proteomes" id="UP001165498"/>
    </source>
</evidence>
<evidence type="ECO:0000256" key="1">
    <source>
        <dbReference type="ARBA" id="ARBA00022676"/>
    </source>
</evidence>
<accession>A0ABT1QT57</accession>
<dbReference type="EMBL" id="JANFQO010000010">
    <property type="protein sequence ID" value="MCQ4165478.1"/>
    <property type="molecule type" value="Genomic_DNA"/>
</dbReference>
<dbReference type="CDD" id="cd03801">
    <property type="entry name" value="GT4_PimA-like"/>
    <property type="match status" value="1"/>
</dbReference>
<comment type="caution">
    <text evidence="3">The sequence shown here is derived from an EMBL/GenBank/DDBJ whole genome shotgun (WGS) entry which is preliminary data.</text>
</comment>
<sequence length="361" mass="40554">MKVLFLTKYPRDGASSRYRVYQYLPYLEAAGIAYRVQPFMTPAMYRAINRRGAAPAKALHTGCAVLRRAAAVLGAGSYDLVFLQRECLPFGTPWLERALRRRAPLIFDYDDALFLFKPSTHTPLADALKRPQRIIEIFRLADCVLAGNSWLCARAAEHGADARTFHVAEDLQRYTPRPAPRGDGPLVLGWLGSPSTEKYLDAIREPLRALCRRHERLRLRIVGGGHFSDPEIPVEHVPWHLDTEVAQLHTFDIGLMPLPLEEWSLGKSGGKARTYMAVGLPAVCTGIGFNCELINDGETGFLVREPQEWQAVLQRLIEDPGLRARVGAAARRTVEARFSLQQQGPRFVEILREVAARGRRH</sequence>
<dbReference type="RefSeq" id="WP_255914668.1">
    <property type="nucleotide sequence ID" value="NZ_JANFQO010000010.1"/>
</dbReference>
<dbReference type="Proteomes" id="UP001165498">
    <property type="component" value="Unassembled WGS sequence"/>
</dbReference>
<name>A0ABT1QT57_9GAMM</name>
<evidence type="ECO:0000313" key="3">
    <source>
        <dbReference type="EMBL" id="MCQ4165478.1"/>
    </source>
</evidence>
<gene>
    <name evidence="3" type="ORF">NM961_12230</name>
</gene>
<dbReference type="Pfam" id="PF13692">
    <property type="entry name" value="Glyco_trans_1_4"/>
    <property type="match status" value="1"/>
</dbReference>
<dbReference type="SUPFAM" id="SSF53756">
    <property type="entry name" value="UDP-Glycosyltransferase/glycogen phosphorylase"/>
    <property type="match status" value="1"/>
</dbReference>
<organism evidence="3 4">
    <name type="scientific">Tahibacter harae</name>
    <dbReference type="NCBI Taxonomy" id="2963937"/>
    <lineage>
        <taxon>Bacteria</taxon>
        <taxon>Pseudomonadati</taxon>
        <taxon>Pseudomonadota</taxon>
        <taxon>Gammaproteobacteria</taxon>
        <taxon>Lysobacterales</taxon>
        <taxon>Rhodanobacteraceae</taxon>
        <taxon>Tahibacter</taxon>
    </lineage>
</organism>